<proteinExistence type="predicted"/>
<sequence length="29" mass="3433">MCSSAIVEQFLVHWDLQSWTVCSTKCIMW</sequence>
<dbReference type="AlphaFoldDB" id="A0A9P0NQG0"/>
<gene>
    <name evidence="1" type="ORF">ACAOBT_LOCUS732</name>
</gene>
<reference evidence="1" key="1">
    <citation type="submission" date="2022-03" db="EMBL/GenBank/DDBJ databases">
        <authorList>
            <person name="Sayadi A."/>
        </authorList>
    </citation>
    <scope>NUCLEOTIDE SEQUENCE</scope>
</reference>
<accession>A0A9P0NQG0</accession>
<evidence type="ECO:0000313" key="2">
    <source>
        <dbReference type="Proteomes" id="UP001152888"/>
    </source>
</evidence>
<protein>
    <submittedName>
        <fullName evidence="1">Uncharacterized protein</fullName>
    </submittedName>
</protein>
<evidence type="ECO:0000313" key="1">
    <source>
        <dbReference type="EMBL" id="CAH1954807.1"/>
    </source>
</evidence>
<dbReference type="Proteomes" id="UP001152888">
    <property type="component" value="Unassembled WGS sequence"/>
</dbReference>
<organism evidence="1 2">
    <name type="scientific">Acanthoscelides obtectus</name>
    <name type="common">Bean weevil</name>
    <name type="synonym">Bruchus obtectus</name>
    <dbReference type="NCBI Taxonomy" id="200917"/>
    <lineage>
        <taxon>Eukaryota</taxon>
        <taxon>Metazoa</taxon>
        <taxon>Ecdysozoa</taxon>
        <taxon>Arthropoda</taxon>
        <taxon>Hexapoda</taxon>
        <taxon>Insecta</taxon>
        <taxon>Pterygota</taxon>
        <taxon>Neoptera</taxon>
        <taxon>Endopterygota</taxon>
        <taxon>Coleoptera</taxon>
        <taxon>Polyphaga</taxon>
        <taxon>Cucujiformia</taxon>
        <taxon>Chrysomeloidea</taxon>
        <taxon>Chrysomelidae</taxon>
        <taxon>Bruchinae</taxon>
        <taxon>Bruchini</taxon>
        <taxon>Acanthoscelides</taxon>
    </lineage>
</organism>
<keyword evidence="2" id="KW-1185">Reference proteome</keyword>
<comment type="caution">
    <text evidence="1">The sequence shown here is derived from an EMBL/GenBank/DDBJ whole genome shotgun (WGS) entry which is preliminary data.</text>
</comment>
<name>A0A9P0NQG0_ACAOB</name>
<dbReference type="EMBL" id="CAKOFQ010006656">
    <property type="protein sequence ID" value="CAH1954807.1"/>
    <property type="molecule type" value="Genomic_DNA"/>
</dbReference>